<name>A0ABP9S7A0_9ACTN</name>
<dbReference type="NCBIfam" id="TIGR03882">
    <property type="entry name" value="cyclo_dehyd_2"/>
    <property type="match status" value="1"/>
</dbReference>
<gene>
    <name evidence="2" type="ORF">GCM10023322_50830</name>
</gene>
<comment type="caution">
    <text evidence="2">The sequence shown here is derived from an EMBL/GenBank/DDBJ whole genome shotgun (WGS) entry which is preliminary data.</text>
</comment>
<dbReference type="InterPro" id="IPR027624">
    <property type="entry name" value="TOMM_cyclo_SagD"/>
</dbReference>
<dbReference type="NCBIfam" id="TIGR03604">
    <property type="entry name" value="TOMM_cyclo_SagD"/>
    <property type="match status" value="1"/>
</dbReference>
<evidence type="ECO:0000259" key="1">
    <source>
        <dbReference type="PROSITE" id="PS51664"/>
    </source>
</evidence>
<dbReference type="PANTHER" id="PTHR37809">
    <property type="entry name" value="RIBOSOMAL PROTEIN S12 METHYLTHIOTRANSFERASE ACCESSORY FACTOR YCAO"/>
    <property type="match status" value="1"/>
</dbReference>
<keyword evidence="3" id="KW-1185">Reference proteome</keyword>
<accession>A0ABP9S7A0</accession>
<dbReference type="Gene3D" id="3.30.40.250">
    <property type="match status" value="1"/>
</dbReference>
<feature type="domain" description="YcaO" evidence="1">
    <location>
        <begin position="388"/>
        <end position="762"/>
    </location>
</feature>
<dbReference type="Pfam" id="PF02624">
    <property type="entry name" value="YcaO"/>
    <property type="match status" value="1"/>
</dbReference>
<dbReference type="Gene3D" id="3.30.160.660">
    <property type="match status" value="1"/>
</dbReference>
<dbReference type="Gene3D" id="3.90.930.60">
    <property type="match status" value="1"/>
</dbReference>
<dbReference type="Gene3D" id="3.30.1330.230">
    <property type="match status" value="1"/>
</dbReference>
<evidence type="ECO:0000313" key="3">
    <source>
        <dbReference type="Proteomes" id="UP001501570"/>
    </source>
</evidence>
<dbReference type="InterPro" id="IPR003776">
    <property type="entry name" value="YcaO-like_dom"/>
</dbReference>
<reference evidence="3" key="1">
    <citation type="journal article" date="2019" name="Int. J. Syst. Evol. Microbiol.">
        <title>The Global Catalogue of Microorganisms (GCM) 10K type strain sequencing project: providing services to taxonomists for standard genome sequencing and annotation.</title>
        <authorList>
            <consortium name="The Broad Institute Genomics Platform"/>
            <consortium name="The Broad Institute Genome Sequencing Center for Infectious Disease"/>
            <person name="Wu L."/>
            <person name="Ma J."/>
        </authorList>
    </citation>
    <scope>NUCLEOTIDE SEQUENCE [LARGE SCALE GENOMIC DNA]</scope>
    <source>
        <strain evidence="3">JCM 18304</strain>
    </source>
</reference>
<dbReference type="InterPro" id="IPR022291">
    <property type="entry name" value="Bacteriocin_synth_cyclodeHase"/>
</dbReference>
<protein>
    <submittedName>
        <fullName evidence="2">TOMM leader peptide-binding protein</fullName>
    </submittedName>
</protein>
<dbReference type="PANTHER" id="PTHR37809:SF1">
    <property type="entry name" value="RIBOSOMAL PROTEIN S12 METHYLTHIOTRANSFERASE ACCESSORY FACTOR YCAO"/>
    <property type="match status" value="1"/>
</dbReference>
<dbReference type="Proteomes" id="UP001501570">
    <property type="component" value="Unassembled WGS sequence"/>
</dbReference>
<dbReference type="PROSITE" id="PS51664">
    <property type="entry name" value="YCAO"/>
    <property type="match status" value="1"/>
</dbReference>
<sequence length="762" mass="83624">MGKRMIKQPRLRSHLRAEAVGGRVFLLGDMEAFVLEGENVGPLVELLDGTRDVQQLIADLAGRIQPLAVLTQLHRFEAAGYITEGASGLPEPLTEWVDALGLPTQHVERVLNQSRVAVTPLGTTTGTAAAGLRDTGLRNVEEVAGDALASGSWDLVVVLVDDYLNEDLDALNATMLARSQSWMLAKPTGTATWVGPEFEPGETGCWRCLAQRLEGNRQAERFVYGRQHKPSRLFLQSEHASGHHLLIGLLAPAVLTRLVMGRSELTGVLRTNSVRHGSQGDHVLVRQPQCPACGDPSVASPADRKIVLSRGQATKTTDGGIRVCTAQETFDRLQKHISPLIGAVTGVIPLDGGNEDGLTYSYAAGHNFAIGQDSVANLRRNLRSQSGGKGRTSIQAQVSAICEAIERYSAVWRGDEDVYRAAYNDLDSAVAVDPDTLTLYSDAQYEGRDEWNSDSVGHRLHVVPERFDRSREISWYDGWSLTENRPRAVPAAYVWYGHPDLREHFFCLGDSNGSASGNVREEAILQGLCELVERDSVAIWWYNRLTVPGVALDSIDDPYVATLENFYASLDRKLWVLDITSDLGIPAFAACTSRDHDVEDIMVGFGAHPDARTALSRALTEVNQFLPTVRRRDADGNTLYWHDDPALISWCKEAKLADNPWLLPDPAQPLRLIPEGEGDVSRDLGACVQSCVEAAARVGLEVIVADLTRPEIELSVVKVMAPGMRHFWRRTGPGRLYDVPVQMGRRGSPTAESELNPRNVFF</sequence>
<proteinExistence type="predicted"/>
<dbReference type="Gene3D" id="3.40.50.720">
    <property type="entry name" value="NAD(P)-binding Rossmann-like Domain"/>
    <property type="match status" value="1"/>
</dbReference>
<organism evidence="2 3">
    <name type="scientific">Rugosimonospora acidiphila</name>
    <dbReference type="NCBI Taxonomy" id="556531"/>
    <lineage>
        <taxon>Bacteria</taxon>
        <taxon>Bacillati</taxon>
        <taxon>Actinomycetota</taxon>
        <taxon>Actinomycetes</taxon>
        <taxon>Micromonosporales</taxon>
        <taxon>Micromonosporaceae</taxon>
        <taxon>Rugosimonospora</taxon>
    </lineage>
</organism>
<dbReference type="EMBL" id="BAABJQ010000016">
    <property type="protein sequence ID" value="GAA5192059.1"/>
    <property type="molecule type" value="Genomic_DNA"/>
</dbReference>
<dbReference type="NCBIfam" id="TIGR00702">
    <property type="entry name" value="YcaO-type kinase domain"/>
    <property type="match status" value="1"/>
</dbReference>
<evidence type="ECO:0000313" key="2">
    <source>
        <dbReference type="EMBL" id="GAA5192059.1"/>
    </source>
</evidence>